<dbReference type="GeneID" id="43579392"/>
<evidence type="ECO:0000313" key="15">
    <source>
        <dbReference type="Proteomes" id="UP000398389"/>
    </source>
</evidence>
<dbReference type="InterPro" id="IPR003959">
    <property type="entry name" value="ATPase_AAA_core"/>
</dbReference>
<dbReference type="GO" id="GO:0005634">
    <property type="term" value="C:nucleus"/>
    <property type="evidence" value="ECO:0007669"/>
    <property type="project" value="UniProtKB-SubCell"/>
</dbReference>
<dbReference type="InterPro" id="IPR003960">
    <property type="entry name" value="ATPase_AAA_CS"/>
</dbReference>
<dbReference type="Pfam" id="PF17862">
    <property type="entry name" value="AAA_lid_3"/>
    <property type="match status" value="1"/>
</dbReference>
<dbReference type="FunFam" id="2.40.50.140:FF:000076">
    <property type="entry name" value="26S protease regulatory subunit 6A"/>
    <property type="match status" value="1"/>
</dbReference>
<dbReference type="InterPro" id="IPR003593">
    <property type="entry name" value="AAA+_ATPase"/>
</dbReference>
<dbReference type="GO" id="GO:0005737">
    <property type="term" value="C:cytoplasm"/>
    <property type="evidence" value="ECO:0007669"/>
    <property type="project" value="UniProtKB-SubCell"/>
</dbReference>
<evidence type="ECO:0000256" key="1">
    <source>
        <dbReference type="ARBA" id="ARBA00004123"/>
    </source>
</evidence>
<dbReference type="FunFam" id="3.40.50.300:FF:000037">
    <property type="entry name" value="26S protease regulatory subunit 6A"/>
    <property type="match status" value="1"/>
</dbReference>
<dbReference type="SUPFAM" id="SSF52540">
    <property type="entry name" value="P-loop containing nucleoside triphosphate hydrolases"/>
    <property type="match status" value="1"/>
</dbReference>
<reference evidence="14" key="1">
    <citation type="submission" date="2019-09" db="EMBL/GenBank/DDBJ databases">
        <authorList>
            <person name="Brejova B."/>
        </authorList>
    </citation>
    <scope>NUCLEOTIDE SEQUENCE [LARGE SCALE GENOMIC DNA]</scope>
</reference>
<dbReference type="InterPro" id="IPR027417">
    <property type="entry name" value="P-loop_NTPase"/>
</dbReference>
<evidence type="ECO:0000256" key="4">
    <source>
        <dbReference type="ARBA" id="ARBA00022490"/>
    </source>
</evidence>
<dbReference type="Proteomes" id="UP000398389">
    <property type="component" value="Unassembled WGS sequence"/>
</dbReference>
<keyword evidence="6 11" id="KW-0067">ATP-binding</keyword>
<dbReference type="GO" id="GO:0070682">
    <property type="term" value="P:proteasome regulatory particle assembly"/>
    <property type="evidence" value="ECO:0007669"/>
    <property type="project" value="UniProtKB-ARBA"/>
</dbReference>
<dbReference type="Gene3D" id="2.40.50.140">
    <property type="entry name" value="Nucleic acid-binding proteins"/>
    <property type="match status" value="1"/>
</dbReference>
<evidence type="ECO:0000256" key="11">
    <source>
        <dbReference type="RuleBase" id="RU003651"/>
    </source>
</evidence>
<keyword evidence="12" id="KW-0175">Coiled coil</keyword>
<dbReference type="InterPro" id="IPR032501">
    <property type="entry name" value="Prot_ATP_ID_OB_2nd"/>
</dbReference>
<dbReference type="RefSeq" id="XP_031851183.1">
    <property type="nucleotide sequence ID" value="XM_031995292.1"/>
</dbReference>
<evidence type="ECO:0000313" key="14">
    <source>
        <dbReference type="EMBL" id="VVT44893.1"/>
    </source>
</evidence>
<dbReference type="InterPro" id="IPR050221">
    <property type="entry name" value="26S_Proteasome_ATPase"/>
</dbReference>
<comment type="function">
    <text evidence="9">The 26S proteasome is involved in the ATP-dependent degradation of ubiquitinated proteins. The regulatory (or ATPase) complex confers ATP dependency and substrate specificity to the 26S complex.</text>
</comment>
<comment type="similarity">
    <text evidence="3 11">Belongs to the AAA ATPase family.</text>
</comment>
<evidence type="ECO:0000256" key="8">
    <source>
        <dbReference type="ARBA" id="ARBA00023242"/>
    </source>
</evidence>
<comment type="subcellular location">
    <subcellularLocation>
        <location evidence="2">Cytoplasm</location>
    </subcellularLocation>
    <subcellularLocation>
        <location evidence="1">Nucleus</location>
    </subcellularLocation>
</comment>
<evidence type="ECO:0000256" key="10">
    <source>
        <dbReference type="ARBA" id="ARBA00069320"/>
    </source>
</evidence>
<dbReference type="Gene3D" id="3.40.50.300">
    <property type="entry name" value="P-loop containing nucleotide triphosphate hydrolases"/>
    <property type="match status" value="1"/>
</dbReference>
<evidence type="ECO:0000256" key="6">
    <source>
        <dbReference type="ARBA" id="ARBA00022840"/>
    </source>
</evidence>
<keyword evidence="7" id="KW-0647">Proteasome</keyword>
<gene>
    <name evidence="14" type="ORF">SAPINGB_P000569</name>
</gene>
<sequence length="424" mass="46889">MDPDVQMNDASDDGIDEEILQASTADIVSRRYLLENDIKVMKLEHQRLLNERNGLNERIKDNQEKIENNKQLPYLVGNVVELLDMEGESTEEGSNVDLDATHIGKSAVIKTSTRQTVFLPLIGLVEPEKLKPGDLIGVNKDSYLILDTLPAEYDSRVKAMEVDEKPTETYSDIGGLDKQIEELDEAVVSPMKQADKFKRLGIKAPKGALMYGPPGTGKTLLARACAAQTNATFLKLAAPQLVQMFIGDGAKLVRDAFALAKEKAPSIIFIDELDAIGTKRFDSDKSGDREVQRTMLELLNQLDGFGSDDRVKVLAATNRVDVLDPALLRSGRLDRKIEFPLPTEEARAGILQIHSRQMTVDDSINWQELARSTDEFNGAQLKAVCVEAGMIALRSGKSKITHEDFVEAITEVQARKSKSVSFYA</sequence>
<dbReference type="OrthoDB" id="9443236at2759"/>
<dbReference type="EMBL" id="CABVLU010000001">
    <property type="protein sequence ID" value="VVT44893.1"/>
    <property type="molecule type" value="Genomic_DNA"/>
</dbReference>
<keyword evidence="5 11" id="KW-0547">Nucleotide-binding</keyword>
<dbReference type="PROSITE" id="PS00674">
    <property type="entry name" value="AAA"/>
    <property type="match status" value="1"/>
</dbReference>
<dbReference type="PANTHER" id="PTHR23073">
    <property type="entry name" value="26S PROTEASOME REGULATORY SUBUNIT"/>
    <property type="match status" value="1"/>
</dbReference>
<evidence type="ECO:0000256" key="9">
    <source>
        <dbReference type="ARBA" id="ARBA00024661"/>
    </source>
</evidence>
<name>A0A5E8B5K9_9ASCO</name>
<evidence type="ECO:0000256" key="12">
    <source>
        <dbReference type="SAM" id="Coils"/>
    </source>
</evidence>
<feature type="domain" description="AAA+ ATPase" evidence="13">
    <location>
        <begin position="204"/>
        <end position="343"/>
    </location>
</feature>
<keyword evidence="4" id="KW-0963">Cytoplasm</keyword>
<dbReference type="InterPro" id="IPR012340">
    <property type="entry name" value="NA-bd_OB-fold"/>
</dbReference>
<evidence type="ECO:0000259" key="13">
    <source>
        <dbReference type="SMART" id="SM00382"/>
    </source>
</evidence>
<keyword evidence="8" id="KW-0539">Nucleus</keyword>
<dbReference type="GO" id="GO:0008540">
    <property type="term" value="C:proteasome regulatory particle, base subcomplex"/>
    <property type="evidence" value="ECO:0007669"/>
    <property type="project" value="UniProtKB-ARBA"/>
</dbReference>
<dbReference type="Gene3D" id="1.10.8.60">
    <property type="match status" value="1"/>
</dbReference>
<feature type="coiled-coil region" evidence="12">
    <location>
        <begin position="38"/>
        <end position="72"/>
    </location>
</feature>
<keyword evidence="15" id="KW-1185">Reference proteome</keyword>
<evidence type="ECO:0000256" key="3">
    <source>
        <dbReference type="ARBA" id="ARBA00006914"/>
    </source>
</evidence>
<dbReference type="GO" id="GO:0016887">
    <property type="term" value="F:ATP hydrolysis activity"/>
    <property type="evidence" value="ECO:0007669"/>
    <property type="project" value="InterPro"/>
</dbReference>
<dbReference type="SMART" id="SM00382">
    <property type="entry name" value="AAA"/>
    <property type="match status" value="1"/>
</dbReference>
<dbReference type="GO" id="GO:0005524">
    <property type="term" value="F:ATP binding"/>
    <property type="evidence" value="ECO:0007669"/>
    <property type="project" value="UniProtKB-KW"/>
</dbReference>
<dbReference type="Pfam" id="PF16450">
    <property type="entry name" value="Prot_ATP_ID_OB_C"/>
    <property type="match status" value="1"/>
</dbReference>
<dbReference type="InterPro" id="IPR041569">
    <property type="entry name" value="AAA_lid_3"/>
</dbReference>
<protein>
    <recommendedName>
        <fullName evidence="10">26S proteasome regulatory subunit 6A</fullName>
    </recommendedName>
</protein>
<proteinExistence type="inferred from homology"/>
<accession>A0A5E8B5K9</accession>
<evidence type="ECO:0000256" key="7">
    <source>
        <dbReference type="ARBA" id="ARBA00022942"/>
    </source>
</evidence>
<dbReference type="GO" id="GO:0010604">
    <property type="term" value="P:positive regulation of macromolecule metabolic process"/>
    <property type="evidence" value="ECO:0007669"/>
    <property type="project" value="UniProtKB-ARBA"/>
</dbReference>
<dbReference type="AlphaFoldDB" id="A0A5E8B5K9"/>
<evidence type="ECO:0000256" key="5">
    <source>
        <dbReference type="ARBA" id="ARBA00022741"/>
    </source>
</evidence>
<dbReference type="Pfam" id="PF00004">
    <property type="entry name" value="AAA"/>
    <property type="match status" value="1"/>
</dbReference>
<evidence type="ECO:0000256" key="2">
    <source>
        <dbReference type="ARBA" id="ARBA00004496"/>
    </source>
</evidence>
<dbReference type="FunFam" id="1.10.8.60:FF:000009">
    <property type="entry name" value="26S protease regulatory subunit 6A"/>
    <property type="match status" value="1"/>
</dbReference>
<organism evidence="14 15">
    <name type="scientific">Magnusiomyces paraingens</name>
    <dbReference type="NCBI Taxonomy" id="2606893"/>
    <lineage>
        <taxon>Eukaryota</taxon>
        <taxon>Fungi</taxon>
        <taxon>Dikarya</taxon>
        <taxon>Ascomycota</taxon>
        <taxon>Saccharomycotina</taxon>
        <taxon>Dipodascomycetes</taxon>
        <taxon>Dipodascales</taxon>
        <taxon>Dipodascaceae</taxon>
        <taxon>Magnusiomyces</taxon>
    </lineage>
</organism>